<dbReference type="Pfam" id="PF06580">
    <property type="entry name" value="His_kinase"/>
    <property type="match status" value="1"/>
</dbReference>
<sequence>MKNYFFRSYNRVIILIWAIIVFLVWVQFKDHYPPLPALSLIACIFIPTILISYFLSNRLLQKAMYHKKMNVFIGWFIGLSVLLSFMYALTYQGFMLLEKKGFFTSSQWIYKDSLLLEFVSELPTPFVINLGFCGLRFYYEYSKLEKIHLRSQLQILQEQINPHFMFNVLNHIHILMQKDVELASALLVKYSDILRYQLYNGKKESVSLNQEIQFLRDVIEVEKIRWGDALKVHCTWKIKDGEKEIQPLLFITFIENAFKHVSRSLSEKGYINVFAEQKRNSFYLEVENSKSTQQLQKKNALASGLGLKNIKERLEILYPGNHKLHIHETELSYTIQLNITL</sequence>
<feature type="domain" description="Sensor histidine kinase NatK-like C-terminal" evidence="3">
    <location>
        <begin position="250"/>
        <end position="336"/>
    </location>
</feature>
<evidence type="ECO:0000313" key="4">
    <source>
        <dbReference type="EMBL" id="RNL82915.1"/>
    </source>
</evidence>
<dbReference type="GO" id="GO:0000155">
    <property type="term" value="F:phosphorelay sensor kinase activity"/>
    <property type="evidence" value="ECO:0007669"/>
    <property type="project" value="InterPro"/>
</dbReference>
<dbReference type="Gene3D" id="3.30.565.10">
    <property type="entry name" value="Histidine kinase-like ATPase, C-terminal domain"/>
    <property type="match status" value="1"/>
</dbReference>
<feature type="transmembrane region" description="Helical" evidence="1">
    <location>
        <begin position="72"/>
        <end position="94"/>
    </location>
</feature>
<evidence type="ECO:0000259" key="2">
    <source>
        <dbReference type="Pfam" id="PF06580"/>
    </source>
</evidence>
<dbReference type="InterPro" id="IPR032834">
    <property type="entry name" value="NatK-like_C"/>
</dbReference>
<keyword evidence="1" id="KW-0472">Membrane</keyword>
<feature type="transmembrane region" description="Helical" evidence="1">
    <location>
        <begin position="34"/>
        <end position="60"/>
    </location>
</feature>
<feature type="transmembrane region" description="Helical" evidence="1">
    <location>
        <begin position="12"/>
        <end position="28"/>
    </location>
</feature>
<proteinExistence type="predicted"/>
<dbReference type="EMBL" id="RJTM01000108">
    <property type="protein sequence ID" value="RNL82915.1"/>
    <property type="molecule type" value="Genomic_DNA"/>
</dbReference>
<dbReference type="Proteomes" id="UP000267469">
    <property type="component" value="Unassembled WGS sequence"/>
</dbReference>
<dbReference type="OrthoDB" id="9809908at2"/>
<dbReference type="Pfam" id="PF14501">
    <property type="entry name" value="HATPase_c_5"/>
    <property type="match status" value="1"/>
</dbReference>
<dbReference type="AlphaFoldDB" id="A0A3N0E513"/>
<evidence type="ECO:0000256" key="1">
    <source>
        <dbReference type="SAM" id="Phobius"/>
    </source>
</evidence>
<protein>
    <submittedName>
        <fullName evidence="4">GHKL domain-containing protein</fullName>
    </submittedName>
</protein>
<keyword evidence="1" id="KW-0812">Transmembrane</keyword>
<gene>
    <name evidence="4" type="ORF">ED312_16015</name>
</gene>
<dbReference type="GO" id="GO:0016020">
    <property type="term" value="C:membrane"/>
    <property type="evidence" value="ECO:0007669"/>
    <property type="project" value="InterPro"/>
</dbReference>
<dbReference type="RefSeq" id="WP_123217031.1">
    <property type="nucleotide sequence ID" value="NZ_RJTM01000108.1"/>
</dbReference>
<evidence type="ECO:0000313" key="5">
    <source>
        <dbReference type="Proteomes" id="UP000267469"/>
    </source>
</evidence>
<evidence type="ECO:0000259" key="3">
    <source>
        <dbReference type="Pfam" id="PF14501"/>
    </source>
</evidence>
<dbReference type="PANTHER" id="PTHR34220">
    <property type="entry name" value="SENSOR HISTIDINE KINASE YPDA"/>
    <property type="match status" value="1"/>
</dbReference>
<keyword evidence="1" id="KW-1133">Transmembrane helix</keyword>
<accession>A0A3N0E513</accession>
<organism evidence="4 5">
    <name type="scientific">Sinomicrobium pectinilyticum</name>
    <dbReference type="NCBI Taxonomy" id="1084421"/>
    <lineage>
        <taxon>Bacteria</taxon>
        <taxon>Pseudomonadati</taxon>
        <taxon>Bacteroidota</taxon>
        <taxon>Flavobacteriia</taxon>
        <taxon>Flavobacteriales</taxon>
        <taxon>Flavobacteriaceae</taxon>
        <taxon>Sinomicrobium</taxon>
    </lineage>
</organism>
<dbReference type="PANTHER" id="PTHR34220:SF7">
    <property type="entry name" value="SENSOR HISTIDINE KINASE YPDA"/>
    <property type="match status" value="1"/>
</dbReference>
<dbReference type="InterPro" id="IPR050640">
    <property type="entry name" value="Bact_2-comp_sensor_kinase"/>
</dbReference>
<keyword evidence="5" id="KW-1185">Reference proteome</keyword>
<comment type="caution">
    <text evidence="4">The sequence shown here is derived from an EMBL/GenBank/DDBJ whole genome shotgun (WGS) entry which is preliminary data.</text>
</comment>
<name>A0A3N0E513_SINP1</name>
<dbReference type="InterPro" id="IPR010559">
    <property type="entry name" value="Sig_transdc_His_kin_internal"/>
</dbReference>
<feature type="domain" description="Signal transduction histidine kinase internal region" evidence="2">
    <location>
        <begin position="152"/>
        <end position="230"/>
    </location>
</feature>
<dbReference type="InterPro" id="IPR036890">
    <property type="entry name" value="HATPase_C_sf"/>
</dbReference>
<reference evidence="4 5" key="1">
    <citation type="submission" date="2018-10" db="EMBL/GenBank/DDBJ databases">
        <title>Sinomicrobium pectinilyticum sp. nov., a pectinase-producing bacterium isolated from alkaline and saline soil, and emended description of the genus Sinomicrobium.</title>
        <authorList>
            <person name="Cheng B."/>
            <person name="Li C."/>
            <person name="Lai Q."/>
            <person name="Du M."/>
            <person name="Shao Z."/>
            <person name="Xu P."/>
            <person name="Yang C."/>
        </authorList>
    </citation>
    <scope>NUCLEOTIDE SEQUENCE [LARGE SCALE GENOMIC DNA]</scope>
    <source>
        <strain evidence="4 5">5DNS001</strain>
    </source>
</reference>